<gene>
    <name evidence="1" type="ORF">DSL99_1682</name>
</gene>
<dbReference type="EMBL" id="QOVL01000006">
    <property type="protein sequence ID" value="RXG31858.1"/>
    <property type="molecule type" value="Genomic_DNA"/>
</dbReference>
<name>A0A4V1KSI5_9FLAO</name>
<evidence type="ECO:0000313" key="1">
    <source>
        <dbReference type="EMBL" id="RXG31858.1"/>
    </source>
</evidence>
<evidence type="ECO:0000313" key="2">
    <source>
        <dbReference type="Proteomes" id="UP000290608"/>
    </source>
</evidence>
<comment type="caution">
    <text evidence="1">The sequence shown here is derived from an EMBL/GenBank/DDBJ whole genome shotgun (WGS) entry which is preliminary data.</text>
</comment>
<dbReference type="AlphaFoldDB" id="A0A4V1KSI5"/>
<reference evidence="1 2" key="1">
    <citation type="submission" date="2018-07" db="EMBL/GenBank/DDBJ databases">
        <title>Leeuwenhoekiella genomics.</title>
        <authorList>
            <person name="Tahon G."/>
            <person name="Willems A."/>
        </authorList>
    </citation>
    <scope>NUCLEOTIDE SEQUENCE [LARGE SCALE GENOMIC DNA]</scope>
    <source>
        <strain evidence="1 2">LMG 1345</strain>
    </source>
</reference>
<sequence length="147" mass="17948">MNRKELFQPHNMNLLCPHSFEYLHELLGMLGYSSKQYHLQEAREKVFDTLEILFDLEILNIYDWVKKPDLNNKKIPVKKILQEIDTLWDINSEFDHFYDFLIFGNENWYVEQLIKLGLTHTTNWLLFVKYEIGDLENWIEENRPRIR</sequence>
<organism evidence="1 2">
    <name type="scientific">Leeuwenhoekiella marinoflava</name>
    <dbReference type="NCBI Taxonomy" id="988"/>
    <lineage>
        <taxon>Bacteria</taxon>
        <taxon>Pseudomonadati</taxon>
        <taxon>Bacteroidota</taxon>
        <taxon>Flavobacteriia</taxon>
        <taxon>Flavobacteriales</taxon>
        <taxon>Flavobacteriaceae</taxon>
        <taxon>Leeuwenhoekiella</taxon>
    </lineage>
</organism>
<dbReference type="RefSeq" id="WP_073098614.1">
    <property type="nucleotide sequence ID" value="NZ_QOVL01000006.1"/>
</dbReference>
<proteinExistence type="predicted"/>
<protein>
    <submittedName>
        <fullName evidence="1">Uncharacterized protein</fullName>
    </submittedName>
</protein>
<dbReference type="Proteomes" id="UP000290608">
    <property type="component" value="Unassembled WGS sequence"/>
</dbReference>
<dbReference type="STRING" id="1122159.SAMN02745246_01500"/>
<accession>A0A4V1KSI5</accession>